<evidence type="ECO:0000256" key="7">
    <source>
        <dbReference type="ARBA" id="ARBA00030854"/>
    </source>
</evidence>
<dbReference type="EC" id="3.5.4.16" evidence="3"/>
<dbReference type="AlphaFoldDB" id="A0A7W7SMV1"/>
<evidence type="ECO:0000313" key="10">
    <source>
        <dbReference type="Proteomes" id="UP000578819"/>
    </source>
</evidence>
<dbReference type="PANTHER" id="PTHR11109:SF7">
    <property type="entry name" value="GTP CYCLOHYDROLASE 1"/>
    <property type="match status" value="1"/>
</dbReference>
<evidence type="ECO:0000256" key="3">
    <source>
        <dbReference type="ARBA" id="ARBA00012715"/>
    </source>
</evidence>
<evidence type="ECO:0000256" key="1">
    <source>
        <dbReference type="ARBA" id="ARBA00001052"/>
    </source>
</evidence>
<dbReference type="GO" id="GO:0006729">
    <property type="term" value="P:tetrahydrobiopterin biosynthetic process"/>
    <property type="evidence" value="ECO:0007669"/>
    <property type="project" value="TreeGrafter"/>
</dbReference>
<dbReference type="GO" id="GO:0005525">
    <property type="term" value="F:GTP binding"/>
    <property type="evidence" value="ECO:0007669"/>
    <property type="project" value="TreeGrafter"/>
</dbReference>
<name>A0A7W7SMV1_9ACTN</name>
<comment type="pathway">
    <text evidence="2">Cofactor biosynthesis; 7,8-dihydroneopterin triphosphate biosynthesis; 7,8-dihydroneopterin triphosphate from GTP: step 1/1.</text>
</comment>
<evidence type="ECO:0000256" key="2">
    <source>
        <dbReference type="ARBA" id="ARBA00005080"/>
    </source>
</evidence>
<dbReference type="SUPFAM" id="SSF55620">
    <property type="entry name" value="Tetrahydrobiopterin biosynthesis enzymes-like"/>
    <property type="match status" value="1"/>
</dbReference>
<dbReference type="Proteomes" id="UP000578819">
    <property type="component" value="Unassembled WGS sequence"/>
</dbReference>
<accession>A0A7W7SMV1</accession>
<evidence type="ECO:0000256" key="6">
    <source>
        <dbReference type="ARBA" id="ARBA00022801"/>
    </source>
</evidence>
<gene>
    <name evidence="9" type="ORF">FHR38_001446</name>
</gene>
<keyword evidence="10" id="KW-1185">Reference proteome</keyword>
<reference evidence="9 10" key="1">
    <citation type="submission" date="2020-08" db="EMBL/GenBank/DDBJ databases">
        <title>Sequencing the genomes of 1000 actinobacteria strains.</title>
        <authorList>
            <person name="Klenk H.-P."/>
        </authorList>
    </citation>
    <scope>NUCLEOTIDE SEQUENCE [LARGE SCALE GENOMIC DNA]</scope>
    <source>
        <strain evidence="9 10">DSM 45886</strain>
    </source>
</reference>
<keyword evidence="6 9" id="KW-0378">Hydrolase</keyword>
<dbReference type="EMBL" id="JACHJW010000001">
    <property type="protein sequence ID" value="MBB4957713.1"/>
    <property type="molecule type" value="Genomic_DNA"/>
</dbReference>
<dbReference type="GO" id="GO:0046654">
    <property type="term" value="P:tetrahydrofolate biosynthetic process"/>
    <property type="evidence" value="ECO:0007669"/>
    <property type="project" value="InterPro"/>
</dbReference>
<dbReference type="UniPathway" id="UPA00848">
    <property type="reaction ID" value="UER00151"/>
</dbReference>
<evidence type="ECO:0000256" key="5">
    <source>
        <dbReference type="ARBA" id="ARBA00022563"/>
    </source>
</evidence>
<dbReference type="GO" id="GO:0006730">
    <property type="term" value="P:one-carbon metabolic process"/>
    <property type="evidence" value="ECO:0007669"/>
    <property type="project" value="UniProtKB-KW"/>
</dbReference>
<keyword evidence="5" id="KW-0554">One-carbon metabolism</keyword>
<comment type="catalytic activity">
    <reaction evidence="1">
        <text>GTP + H2O = 7,8-dihydroneopterin 3'-triphosphate + formate + H(+)</text>
        <dbReference type="Rhea" id="RHEA:17473"/>
        <dbReference type="ChEBI" id="CHEBI:15377"/>
        <dbReference type="ChEBI" id="CHEBI:15378"/>
        <dbReference type="ChEBI" id="CHEBI:15740"/>
        <dbReference type="ChEBI" id="CHEBI:37565"/>
        <dbReference type="ChEBI" id="CHEBI:58462"/>
        <dbReference type="EC" id="3.5.4.16"/>
    </reaction>
</comment>
<dbReference type="InterPro" id="IPR001474">
    <property type="entry name" value="GTP_CycHdrlase_I"/>
</dbReference>
<dbReference type="GO" id="GO:0008270">
    <property type="term" value="F:zinc ion binding"/>
    <property type="evidence" value="ECO:0007669"/>
    <property type="project" value="TreeGrafter"/>
</dbReference>
<dbReference type="GO" id="GO:0005737">
    <property type="term" value="C:cytoplasm"/>
    <property type="evidence" value="ECO:0007669"/>
    <property type="project" value="TreeGrafter"/>
</dbReference>
<dbReference type="Pfam" id="PF01227">
    <property type="entry name" value="GTP_cyclohydroI"/>
    <property type="match status" value="1"/>
</dbReference>
<dbReference type="InterPro" id="IPR043133">
    <property type="entry name" value="GTP-CH-I_C/QueF"/>
</dbReference>
<comment type="caution">
    <text evidence="9">The sequence shown here is derived from an EMBL/GenBank/DDBJ whole genome shotgun (WGS) entry which is preliminary data.</text>
</comment>
<dbReference type="Gene3D" id="3.30.1130.10">
    <property type="match status" value="1"/>
</dbReference>
<evidence type="ECO:0000313" key="9">
    <source>
        <dbReference type="EMBL" id="MBB4957713.1"/>
    </source>
</evidence>
<dbReference type="GO" id="GO:0003934">
    <property type="term" value="F:GTP cyclohydrolase I activity"/>
    <property type="evidence" value="ECO:0007669"/>
    <property type="project" value="UniProtKB-EC"/>
</dbReference>
<sequence length="188" mass="20912">MTRPTPQQALSDWVASLHPDIPAVAAAIAASQAEAPDRISSAYREMLSGYRTNRDDLIKVTVELDESTEYAGLVVARDIPFVSLCAHHFLPFFGHIQMAYQPGRIILGIGKLPRLVDMRARRFQIQEFIARDLCDDLMDGAHARGAFVQTSARHLCVCGRGPNKPEVWNTTTYARGSLGHWRQLPNDA</sequence>
<evidence type="ECO:0000256" key="4">
    <source>
        <dbReference type="ARBA" id="ARBA00017272"/>
    </source>
</evidence>
<dbReference type="PANTHER" id="PTHR11109">
    <property type="entry name" value="GTP CYCLOHYDROLASE I"/>
    <property type="match status" value="1"/>
</dbReference>
<proteinExistence type="predicted"/>
<dbReference type="InterPro" id="IPR020602">
    <property type="entry name" value="GTP_CycHdrlase_I_dom"/>
</dbReference>
<evidence type="ECO:0000259" key="8">
    <source>
        <dbReference type="Pfam" id="PF01227"/>
    </source>
</evidence>
<organism evidence="9 10">
    <name type="scientific">Micromonospora polyrhachis</name>
    <dbReference type="NCBI Taxonomy" id="1282883"/>
    <lineage>
        <taxon>Bacteria</taxon>
        <taxon>Bacillati</taxon>
        <taxon>Actinomycetota</taxon>
        <taxon>Actinomycetes</taxon>
        <taxon>Micromonosporales</taxon>
        <taxon>Micromonosporaceae</taxon>
        <taxon>Micromonospora</taxon>
    </lineage>
</organism>
<protein>
    <recommendedName>
        <fullName evidence="4">GTP cyclohydrolase 1</fullName>
        <ecNumber evidence="3">3.5.4.16</ecNumber>
    </recommendedName>
    <alternativeName>
        <fullName evidence="7">GTP cyclohydrolase I</fullName>
    </alternativeName>
</protein>
<feature type="domain" description="GTP cyclohydrolase I" evidence="8">
    <location>
        <begin position="33"/>
        <end position="178"/>
    </location>
</feature>
<dbReference type="RefSeq" id="WP_184533904.1">
    <property type="nucleotide sequence ID" value="NZ_JACHJW010000001.1"/>
</dbReference>